<feature type="transmembrane region" description="Helical" evidence="1">
    <location>
        <begin position="69"/>
        <end position="86"/>
    </location>
</feature>
<dbReference type="EMBL" id="RJVQ01000007">
    <property type="protein sequence ID" value="RQW62155.1"/>
    <property type="molecule type" value="Genomic_DNA"/>
</dbReference>
<proteinExistence type="predicted"/>
<dbReference type="AlphaFoldDB" id="A0A3N9TFC6"/>
<dbReference type="Proteomes" id="UP000281112">
    <property type="component" value="Unassembled WGS sequence"/>
</dbReference>
<keyword evidence="1" id="KW-0812">Transmembrane</keyword>
<feature type="transmembrane region" description="Helical" evidence="1">
    <location>
        <begin position="6"/>
        <end position="21"/>
    </location>
</feature>
<organism evidence="2 3">
    <name type="scientific">Vibrio viridaestus</name>
    <dbReference type="NCBI Taxonomy" id="2487322"/>
    <lineage>
        <taxon>Bacteria</taxon>
        <taxon>Pseudomonadati</taxon>
        <taxon>Pseudomonadota</taxon>
        <taxon>Gammaproteobacteria</taxon>
        <taxon>Vibrionales</taxon>
        <taxon>Vibrionaceae</taxon>
        <taxon>Vibrio</taxon>
    </lineage>
</organism>
<keyword evidence="1" id="KW-0472">Membrane</keyword>
<name>A0A3N9TFC6_9VIBR</name>
<evidence type="ECO:0000313" key="3">
    <source>
        <dbReference type="Proteomes" id="UP000281112"/>
    </source>
</evidence>
<gene>
    <name evidence="2" type="ORF">EES38_15680</name>
</gene>
<keyword evidence="1" id="KW-1133">Transmembrane helix</keyword>
<keyword evidence="3" id="KW-1185">Reference proteome</keyword>
<sequence length="95" mass="10801">MFYLVSIAVFFIMRMISNYLGSSVNKNFIVGIYTITFLLILGNYGCIFYYGTGLFLIKQIVPDYTNDGIVRFASLGMFLLLAFTCAPKKQSRKSH</sequence>
<comment type="caution">
    <text evidence="2">The sequence shown here is derived from an EMBL/GenBank/DDBJ whole genome shotgun (WGS) entry which is preliminary data.</text>
</comment>
<evidence type="ECO:0000256" key="1">
    <source>
        <dbReference type="SAM" id="Phobius"/>
    </source>
</evidence>
<feature type="transmembrane region" description="Helical" evidence="1">
    <location>
        <begin position="28"/>
        <end position="57"/>
    </location>
</feature>
<accession>A0A3N9TFC6</accession>
<evidence type="ECO:0000313" key="2">
    <source>
        <dbReference type="EMBL" id="RQW62155.1"/>
    </source>
</evidence>
<protein>
    <submittedName>
        <fullName evidence="2">Uncharacterized protein</fullName>
    </submittedName>
</protein>
<reference evidence="2 3" key="1">
    <citation type="submission" date="2018-11" db="EMBL/GenBank/DDBJ databases">
        <title>Vibrio LJC006 sp. nov., isolated from seawater during the bloom of the enteromorpha.</title>
        <authorList>
            <person name="Liang J."/>
        </authorList>
    </citation>
    <scope>NUCLEOTIDE SEQUENCE [LARGE SCALE GENOMIC DNA]</scope>
    <source>
        <strain evidence="2 3">LJC006</strain>
    </source>
</reference>